<organism evidence="2 3">
    <name type="scientific">Romanomermis culicivorax</name>
    <name type="common">Nematode worm</name>
    <dbReference type="NCBI Taxonomy" id="13658"/>
    <lineage>
        <taxon>Eukaryota</taxon>
        <taxon>Metazoa</taxon>
        <taxon>Ecdysozoa</taxon>
        <taxon>Nematoda</taxon>
        <taxon>Enoplea</taxon>
        <taxon>Dorylaimia</taxon>
        <taxon>Mermithida</taxon>
        <taxon>Mermithoidea</taxon>
        <taxon>Mermithidae</taxon>
        <taxon>Romanomermis</taxon>
    </lineage>
</organism>
<feature type="signal peptide" evidence="1">
    <location>
        <begin position="1"/>
        <end position="21"/>
    </location>
</feature>
<protein>
    <submittedName>
        <fullName evidence="3">Uncharacterized protein</fullName>
    </submittedName>
</protein>
<evidence type="ECO:0000313" key="2">
    <source>
        <dbReference type="Proteomes" id="UP000887565"/>
    </source>
</evidence>
<proteinExistence type="predicted"/>
<keyword evidence="1" id="KW-0732">Signal</keyword>
<keyword evidence="2" id="KW-1185">Reference proteome</keyword>
<reference evidence="3" key="1">
    <citation type="submission" date="2022-11" db="UniProtKB">
        <authorList>
            <consortium name="WormBaseParasite"/>
        </authorList>
    </citation>
    <scope>IDENTIFICATION</scope>
</reference>
<name>A0A915IA66_ROMCU</name>
<dbReference type="AlphaFoldDB" id="A0A915IA66"/>
<feature type="chain" id="PRO_5037502771" evidence="1">
    <location>
        <begin position="22"/>
        <end position="72"/>
    </location>
</feature>
<sequence length="72" mass="7670">MQMLVFTAVVLCIFCAQICSSGSNGAQNLAEEICEGDDAVCAAKLVLLRALADLDLIESSRNGKMTGEEKFI</sequence>
<dbReference type="Proteomes" id="UP000887565">
    <property type="component" value="Unplaced"/>
</dbReference>
<accession>A0A915IA66</accession>
<evidence type="ECO:0000313" key="3">
    <source>
        <dbReference type="WBParaSite" id="nRc.2.0.1.t10762-RA"/>
    </source>
</evidence>
<evidence type="ECO:0000256" key="1">
    <source>
        <dbReference type="SAM" id="SignalP"/>
    </source>
</evidence>
<dbReference type="WBParaSite" id="nRc.2.0.1.t10762-RA">
    <property type="protein sequence ID" value="nRc.2.0.1.t10762-RA"/>
    <property type="gene ID" value="nRc.2.0.1.g10762"/>
</dbReference>